<dbReference type="OrthoDB" id="9997739at2759"/>
<feature type="non-terminal residue" evidence="1">
    <location>
        <position position="1"/>
    </location>
</feature>
<keyword evidence="2" id="KW-1185">Reference proteome</keyword>
<dbReference type="Proteomes" id="UP000824998">
    <property type="component" value="Unassembled WGS sequence"/>
</dbReference>
<accession>A0A9P8BYF0</accession>
<gene>
    <name evidence="1" type="ORF">BJ875DRAFT_390272</name>
</gene>
<evidence type="ECO:0000313" key="1">
    <source>
        <dbReference type="EMBL" id="KAG9228013.1"/>
    </source>
</evidence>
<evidence type="ECO:0000313" key="2">
    <source>
        <dbReference type="Proteomes" id="UP000824998"/>
    </source>
</evidence>
<name>A0A9P8BYF0_9HELO</name>
<sequence length="80" mass="9184">EIINLTRYTYLDSSTLDLETNIDRLRKLISLYLATNVEIISEYTSFIVLIKGGGAVVQDLLKRVRLLPKELVREMTRLDG</sequence>
<reference evidence="1" key="1">
    <citation type="journal article" date="2021" name="IMA Fungus">
        <title>Genomic characterization of three marine fungi, including Emericellopsis atlantica sp. nov. with signatures of a generalist lifestyle and marine biomass degradation.</title>
        <authorList>
            <person name="Hagestad O.C."/>
            <person name="Hou L."/>
            <person name="Andersen J.H."/>
            <person name="Hansen E.H."/>
            <person name="Altermark B."/>
            <person name="Li C."/>
            <person name="Kuhnert E."/>
            <person name="Cox R.J."/>
            <person name="Crous P.W."/>
            <person name="Spatafora J.W."/>
            <person name="Lail K."/>
            <person name="Amirebrahimi M."/>
            <person name="Lipzen A."/>
            <person name="Pangilinan J."/>
            <person name="Andreopoulos W."/>
            <person name="Hayes R.D."/>
            <person name="Ng V."/>
            <person name="Grigoriev I.V."/>
            <person name="Jackson S.A."/>
            <person name="Sutton T.D.S."/>
            <person name="Dobson A.D.W."/>
            <person name="Rama T."/>
        </authorList>
    </citation>
    <scope>NUCLEOTIDE SEQUENCE</scope>
    <source>
        <strain evidence="1">TRa018bII</strain>
    </source>
</reference>
<comment type="caution">
    <text evidence="1">The sequence shown here is derived from an EMBL/GenBank/DDBJ whole genome shotgun (WGS) entry which is preliminary data.</text>
</comment>
<protein>
    <submittedName>
        <fullName evidence="1">Uncharacterized protein</fullName>
    </submittedName>
</protein>
<dbReference type="EMBL" id="MU252187">
    <property type="protein sequence ID" value="KAG9228013.1"/>
    <property type="molecule type" value="Genomic_DNA"/>
</dbReference>
<organism evidence="1 2">
    <name type="scientific">Amylocarpus encephaloides</name>
    <dbReference type="NCBI Taxonomy" id="45428"/>
    <lineage>
        <taxon>Eukaryota</taxon>
        <taxon>Fungi</taxon>
        <taxon>Dikarya</taxon>
        <taxon>Ascomycota</taxon>
        <taxon>Pezizomycotina</taxon>
        <taxon>Leotiomycetes</taxon>
        <taxon>Helotiales</taxon>
        <taxon>Helotiales incertae sedis</taxon>
        <taxon>Amylocarpus</taxon>
    </lineage>
</organism>
<dbReference type="AlphaFoldDB" id="A0A9P8BYF0"/>
<proteinExistence type="predicted"/>